<keyword evidence="3" id="KW-1185">Reference proteome</keyword>
<dbReference type="Gene3D" id="3.10.450.50">
    <property type="match status" value="1"/>
</dbReference>
<dbReference type="RefSeq" id="WP_163458251.1">
    <property type="nucleotide sequence ID" value="NZ_JAAGOH010000017.1"/>
</dbReference>
<dbReference type="InterPro" id="IPR037401">
    <property type="entry name" value="SnoaL-like"/>
</dbReference>
<dbReference type="GO" id="GO:0016853">
    <property type="term" value="F:isomerase activity"/>
    <property type="evidence" value="ECO:0007669"/>
    <property type="project" value="UniProtKB-KW"/>
</dbReference>
<name>A0A7C9TK08_9BURK</name>
<dbReference type="CDD" id="cd00531">
    <property type="entry name" value="NTF2_like"/>
    <property type="match status" value="1"/>
</dbReference>
<evidence type="ECO:0000313" key="3">
    <source>
        <dbReference type="Proteomes" id="UP000484255"/>
    </source>
</evidence>
<dbReference type="InterPro" id="IPR032710">
    <property type="entry name" value="NTF2-like_dom_sf"/>
</dbReference>
<dbReference type="SUPFAM" id="SSF54427">
    <property type="entry name" value="NTF2-like"/>
    <property type="match status" value="1"/>
</dbReference>
<dbReference type="Proteomes" id="UP000484255">
    <property type="component" value="Unassembled WGS sequence"/>
</dbReference>
<dbReference type="PIRSF" id="PIRSF030561">
    <property type="entry name" value="UCP030561"/>
    <property type="match status" value="1"/>
</dbReference>
<protein>
    <submittedName>
        <fullName evidence="2">Steroid delta-isomerase</fullName>
    </submittedName>
</protein>
<evidence type="ECO:0000259" key="1">
    <source>
        <dbReference type="Pfam" id="PF12680"/>
    </source>
</evidence>
<comment type="caution">
    <text evidence="2">The sequence shown here is derived from an EMBL/GenBank/DDBJ whole genome shotgun (WGS) entry which is preliminary data.</text>
</comment>
<dbReference type="AlphaFoldDB" id="A0A7C9TK08"/>
<evidence type="ECO:0000313" key="2">
    <source>
        <dbReference type="EMBL" id="NDY92400.1"/>
    </source>
</evidence>
<dbReference type="EMBL" id="JAAGOH010000017">
    <property type="protein sequence ID" value="NDY92400.1"/>
    <property type="molecule type" value="Genomic_DNA"/>
</dbReference>
<sequence length="129" mass="14212">MPQYTSPAVVVQRQLDAYNAKNLEAWLDCYAEDAKQFELGGALLAEGHAQIRARTAPRFLEPHLHAHLLRREVMGHVVIDHEDVTRSFPEGPGSIELVCVYVVERGKIQSASFAFGPPTLHPVSGAIQA</sequence>
<dbReference type="Pfam" id="PF12680">
    <property type="entry name" value="SnoaL_2"/>
    <property type="match status" value="1"/>
</dbReference>
<feature type="domain" description="SnoaL-like" evidence="1">
    <location>
        <begin position="11"/>
        <end position="109"/>
    </location>
</feature>
<gene>
    <name evidence="2" type="ORF">G3A44_14520</name>
</gene>
<dbReference type="InterPro" id="IPR008317">
    <property type="entry name" value="UCP030561"/>
</dbReference>
<reference evidence="2 3" key="1">
    <citation type="submission" date="2020-02" db="EMBL/GenBank/DDBJ databases">
        <title>Ideonella bacterium strain TBM-1.</title>
        <authorList>
            <person name="Chen W.-M."/>
        </authorList>
    </citation>
    <scope>NUCLEOTIDE SEQUENCE [LARGE SCALE GENOMIC DNA]</scope>
    <source>
        <strain evidence="2 3">TBM-1</strain>
    </source>
</reference>
<organism evidence="2 3">
    <name type="scientific">Ideonella livida</name>
    <dbReference type="NCBI Taxonomy" id="2707176"/>
    <lineage>
        <taxon>Bacteria</taxon>
        <taxon>Pseudomonadati</taxon>
        <taxon>Pseudomonadota</taxon>
        <taxon>Betaproteobacteria</taxon>
        <taxon>Burkholderiales</taxon>
        <taxon>Sphaerotilaceae</taxon>
        <taxon>Ideonella</taxon>
    </lineage>
</organism>
<accession>A0A7C9TK08</accession>
<proteinExistence type="predicted"/>
<keyword evidence="2" id="KW-0413">Isomerase</keyword>